<dbReference type="NCBIfam" id="TIGR00830">
    <property type="entry name" value="PTBA"/>
    <property type="match status" value="1"/>
</dbReference>
<evidence type="ECO:0000256" key="5">
    <source>
        <dbReference type="ARBA" id="ARBA00022683"/>
    </source>
</evidence>
<keyword evidence="3" id="KW-0762">Sugar transport</keyword>
<dbReference type="Gene3D" id="2.70.70.10">
    <property type="entry name" value="Glucose Permease (Domain IIA)"/>
    <property type="match status" value="1"/>
</dbReference>
<dbReference type="InterPro" id="IPR011055">
    <property type="entry name" value="Dup_hybrid_motif"/>
</dbReference>
<reference evidence="8 9" key="1">
    <citation type="submission" date="2012-06" db="EMBL/GenBank/DDBJ databases">
        <title>Draft Genome Sequence of Lactobacillus hominis Strain CRBIP 24.179T, isolated from human intestine.</title>
        <authorList>
            <person name="Cousin S."/>
            <person name="Ma L."/>
            <person name="Bizet C."/>
            <person name="Loux V."/>
            <person name="Bouchier C."/>
            <person name="Clermont D."/>
            <person name="Creno S."/>
        </authorList>
    </citation>
    <scope>NUCLEOTIDE SEQUENCE [LARGE SCALE GENOMIC DNA]</scope>
    <source>
        <strain evidence="9">CRBIP 24.179T</strain>
    </source>
</reference>
<dbReference type="EMBL" id="CAKE01000001">
    <property type="protein sequence ID" value="CCI80956.1"/>
    <property type="molecule type" value="Genomic_DNA"/>
</dbReference>
<dbReference type="SUPFAM" id="SSF51261">
    <property type="entry name" value="Duplicated hybrid motif"/>
    <property type="match status" value="1"/>
</dbReference>
<evidence type="ECO:0000313" key="9">
    <source>
        <dbReference type="Proteomes" id="UP000009320"/>
    </source>
</evidence>
<keyword evidence="9" id="KW-1185">Reference proteome</keyword>
<proteinExistence type="predicted"/>
<dbReference type="GO" id="GO:0016301">
    <property type="term" value="F:kinase activity"/>
    <property type="evidence" value="ECO:0007669"/>
    <property type="project" value="UniProtKB-KW"/>
</dbReference>
<name>I7JU42_9LACO</name>
<dbReference type="GeneID" id="82846244"/>
<evidence type="ECO:0000256" key="4">
    <source>
        <dbReference type="ARBA" id="ARBA00022679"/>
    </source>
</evidence>
<evidence type="ECO:0000256" key="2">
    <source>
        <dbReference type="ARBA" id="ARBA00022448"/>
    </source>
</evidence>
<keyword evidence="6" id="KW-0418">Kinase</keyword>
<dbReference type="InterPro" id="IPR050890">
    <property type="entry name" value="PTS_EIIA_component"/>
</dbReference>
<evidence type="ECO:0000259" key="7">
    <source>
        <dbReference type="PROSITE" id="PS51093"/>
    </source>
</evidence>
<dbReference type="OrthoDB" id="9769191at2"/>
<keyword evidence="5" id="KW-0598">Phosphotransferase system</keyword>
<comment type="subcellular location">
    <subcellularLocation>
        <location evidence="1">Cytoplasm</location>
    </subcellularLocation>
</comment>
<dbReference type="RefSeq" id="WP_008469532.1">
    <property type="nucleotide sequence ID" value="NZ_AYZP01000001.1"/>
</dbReference>
<evidence type="ECO:0000256" key="1">
    <source>
        <dbReference type="ARBA" id="ARBA00004496"/>
    </source>
</evidence>
<dbReference type="PANTHER" id="PTHR45008:SF1">
    <property type="entry name" value="PTS SYSTEM GLUCOSE-SPECIFIC EIIA COMPONENT"/>
    <property type="match status" value="1"/>
</dbReference>
<gene>
    <name evidence="8" type="ORF">BN55_03330</name>
</gene>
<dbReference type="STRING" id="1423758.FC41_GL000279"/>
<dbReference type="InterPro" id="IPR001127">
    <property type="entry name" value="PTS_EIIA_1_perm"/>
</dbReference>
<dbReference type="PATRIC" id="fig|1423758.3.peg.282"/>
<dbReference type="PANTHER" id="PTHR45008">
    <property type="entry name" value="PTS SYSTEM GLUCOSE-SPECIFIC EIIA COMPONENT"/>
    <property type="match status" value="1"/>
</dbReference>
<keyword evidence="2" id="KW-0813">Transport</keyword>
<dbReference type="Proteomes" id="UP000009320">
    <property type="component" value="Unassembled WGS sequence"/>
</dbReference>
<protein>
    <submittedName>
        <fullName evidence="8">PTS system, EIIA component</fullName>
    </submittedName>
</protein>
<evidence type="ECO:0000313" key="8">
    <source>
        <dbReference type="EMBL" id="CCI80956.1"/>
    </source>
</evidence>
<evidence type="ECO:0000256" key="6">
    <source>
        <dbReference type="ARBA" id="ARBA00022777"/>
    </source>
</evidence>
<dbReference type="PROSITE" id="PS51093">
    <property type="entry name" value="PTS_EIIA_TYPE_1"/>
    <property type="match status" value="1"/>
</dbReference>
<sequence>MLHFFKKKTPQAVFTVTAPINGVLMSLSDVSDPVFAQKLIGDGFAIVPDKESNTIYSPVSGQVASLPETRQAVLLDTSDDMQVLVHVGVDTIDLLGNGFYAYTDRGKKVKQGQKLLCFSRELMNQKGLDSTVMVIFSKGENPDLLVDYGSPVVEGDVLMREVINQY</sequence>
<dbReference type="Pfam" id="PF00358">
    <property type="entry name" value="PTS_EIIA_1"/>
    <property type="match status" value="1"/>
</dbReference>
<evidence type="ECO:0000256" key="3">
    <source>
        <dbReference type="ARBA" id="ARBA00022597"/>
    </source>
</evidence>
<keyword evidence="4" id="KW-0808">Transferase</keyword>
<dbReference type="GO" id="GO:0009401">
    <property type="term" value="P:phosphoenolpyruvate-dependent sugar phosphotransferase system"/>
    <property type="evidence" value="ECO:0007669"/>
    <property type="project" value="UniProtKB-KW"/>
</dbReference>
<dbReference type="GO" id="GO:0005737">
    <property type="term" value="C:cytoplasm"/>
    <property type="evidence" value="ECO:0007669"/>
    <property type="project" value="UniProtKB-SubCell"/>
</dbReference>
<feature type="domain" description="PTS EIIA type-1" evidence="7">
    <location>
        <begin position="32"/>
        <end position="138"/>
    </location>
</feature>
<dbReference type="AlphaFoldDB" id="I7JU42"/>
<organism evidence="8 9">
    <name type="scientific">Lactobacillus hominis DSM 23910 = CRBIP 24.179</name>
    <dbReference type="NCBI Taxonomy" id="1423758"/>
    <lineage>
        <taxon>Bacteria</taxon>
        <taxon>Bacillati</taxon>
        <taxon>Bacillota</taxon>
        <taxon>Bacilli</taxon>
        <taxon>Lactobacillales</taxon>
        <taxon>Lactobacillaceae</taxon>
        <taxon>Lactobacillus</taxon>
    </lineage>
</organism>
<accession>I7JU42</accession>
<dbReference type="eggNOG" id="COG2190">
    <property type="taxonomic scope" value="Bacteria"/>
</dbReference>
<comment type="caution">
    <text evidence="8">The sequence shown here is derived from an EMBL/GenBank/DDBJ whole genome shotgun (WGS) entry which is preliminary data.</text>
</comment>